<reference evidence="3" key="2">
    <citation type="submission" date="2009-11" db="EMBL/GenBank/DDBJ databases">
        <title>The Genome Sequence of Allomyces macrogynus strain ATCC 38327.</title>
        <authorList>
            <consortium name="The Broad Institute Genome Sequencing Platform"/>
            <person name="Russ C."/>
            <person name="Cuomo C."/>
            <person name="Shea T."/>
            <person name="Young S.K."/>
            <person name="Zeng Q."/>
            <person name="Koehrsen M."/>
            <person name="Haas B."/>
            <person name="Borodovsky M."/>
            <person name="Guigo R."/>
            <person name="Alvarado L."/>
            <person name="Berlin A."/>
            <person name="Borenstein D."/>
            <person name="Chen Z."/>
            <person name="Engels R."/>
            <person name="Freedman E."/>
            <person name="Gellesch M."/>
            <person name="Goldberg J."/>
            <person name="Griggs A."/>
            <person name="Gujja S."/>
            <person name="Heiman D."/>
            <person name="Hepburn T."/>
            <person name="Howarth C."/>
            <person name="Jen D."/>
            <person name="Larson L."/>
            <person name="Lewis B."/>
            <person name="Mehta T."/>
            <person name="Park D."/>
            <person name="Pearson M."/>
            <person name="Roberts A."/>
            <person name="Saif S."/>
            <person name="Shenoy N."/>
            <person name="Sisk P."/>
            <person name="Stolte C."/>
            <person name="Sykes S."/>
            <person name="Walk T."/>
            <person name="White J."/>
            <person name="Yandava C."/>
            <person name="Burger G."/>
            <person name="Gray M.W."/>
            <person name="Holland P.W.H."/>
            <person name="King N."/>
            <person name="Lang F.B.F."/>
            <person name="Roger A.J."/>
            <person name="Ruiz-Trillo I."/>
            <person name="Lander E."/>
            <person name="Nusbaum C."/>
        </authorList>
    </citation>
    <scope>NUCLEOTIDE SEQUENCE [LARGE SCALE GENOMIC DNA]</scope>
    <source>
        <strain evidence="3">ATCC 38327</strain>
    </source>
</reference>
<protein>
    <submittedName>
        <fullName evidence="2">Uncharacterized protein</fullName>
    </submittedName>
</protein>
<evidence type="ECO:0000313" key="2">
    <source>
        <dbReference type="EMBL" id="KNE62717.1"/>
    </source>
</evidence>
<feature type="compositionally biased region" description="Basic and acidic residues" evidence="1">
    <location>
        <begin position="1"/>
        <end position="10"/>
    </location>
</feature>
<feature type="compositionally biased region" description="Acidic residues" evidence="1">
    <location>
        <begin position="208"/>
        <end position="219"/>
    </location>
</feature>
<feature type="compositionally biased region" description="Low complexity" evidence="1">
    <location>
        <begin position="15"/>
        <end position="34"/>
    </location>
</feature>
<feature type="compositionally biased region" description="Basic and acidic residues" evidence="1">
    <location>
        <begin position="83"/>
        <end position="104"/>
    </location>
</feature>
<name>A0A0L0SJQ9_ALLM3</name>
<feature type="compositionally biased region" description="Low complexity" evidence="1">
    <location>
        <begin position="378"/>
        <end position="388"/>
    </location>
</feature>
<evidence type="ECO:0000256" key="1">
    <source>
        <dbReference type="SAM" id="MobiDB-lite"/>
    </source>
</evidence>
<sequence length="502" mass="51334">MPEPDSHEAPAPESQVAAARAVPDPVVVQVPDSSASKDAEGLDAVQQDFAVLSTPPPPPPEPDAAMRPAPSTVSPTAVVDVEATARDAEPRPARDATPRDRDEVDPGSVPVDVGADVAAPHAAPLVTDPAADPAVVSSASGPATLANDAGPPPPLPLDDAHAAPPAHTGSDLVPAAADAVPAADSRDPMELLSAPIAPAGPANVQGAQEEDGDVPMDEDEAALEPQAVHVLGESLGTADAALVEDSLREDDGRNAHGPPEIAVLEVEAEVEDAMDVAAAQVANGGDARDLQDSVTFEVEVAAEDDDVMDVALSSPVRSLSPVGPPSSPPLAAADVASETDSDSRASSSPSEAEAESESGSEADFETDSDSDNDDDDPIPLSLDPTILSTPPASRAFKRARTPDAPLDGTTPNAKRARSEPPIHGLAPRETPLPEGVSPWVAAALQRTHAELARVRAVTDTHRAAVALARKVLPASVWQGAGAQVVEEESDEEDEESEEEGEW</sequence>
<feature type="region of interest" description="Disordered" evidence="1">
    <location>
        <begin position="479"/>
        <end position="502"/>
    </location>
</feature>
<dbReference type="VEuPathDB" id="FungiDB:AMAG_07904"/>
<proteinExistence type="predicted"/>
<feature type="compositionally biased region" description="Low complexity" evidence="1">
    <location>
        <begin position="312"/>
        <end position="321"/>
    </location>
</feature>
<feature type="compositionally biased region" description="Low complexity" evidence="1">
    <location>
        <begin position="173"/>
        <end position="183"/>
    </location>
</feature>
<feature type="compositionally biased region" description="Acidic residues" evidence="1">
    <location>
        <begin position="352"/>
        <end position="377"/>
    </location>
</feature>
<keyword evidence="3" id="KW-1185">Reference proteome</keyword>
<feature type="region of interest" description="Disordered" evidence="1">
    <location>
        <begin position="1"/>
        <end position="219"/>
    </location>
</feature>
<dbReference type="AlphaFoldDB" id="A0A0L0SJQ9"/>
<dbReference type="Proteomes" id="UP000054350">
    <property type="component" value="Unassembled WGS sequence"/>
</dbReference>
<evidence type="ECO:0000313" key="3">
    <source>
        <dbReference type="Proteomes" id="UP000054350"/>
    </source>
</evidence>
<accession>A0A0L0SJQ9</accession>
<dbReference type="EMBL" id="GG745340">
    <property type="protein sequence ID" value="KNE62717.1"/>
    <property type="molecule type" value="Genomic_DNA"/>
</dbReference>
<feature type="compositionally biased region" description="Low complexity" evidence="1">
    <location>
        <begin position="106"/>
        <end position="149"/>
    </location>
</feature>
<organism evidence="2 3">
    <name type="scientific">Allomyces macrogynus (strain ATCC 38327)</name>
    <name type="common">Allomyces javanicus var. macrogynus</name>
    <dbReference type="NCBI Taxonomy" id="578462"/>
    <lineage>
        <taxon>Eukaryota</taxon>
        <taxon>Fungi</taxon>
        <taxon>Fungi incertae sedis</taxon>
        <taxon>Blastocladiomycota</taxon>
        <taxon>Blastocladiomycetes</taxon>
        <taxon>Blastocladiales</taxon>
        <taxon>Blastocladiaceae</taxon>
        <taxon>Allomyces</taxon>
    </lineage>
</organism>
<feature type="region of interest" description="Disordered" evidence="1">
    <location>
        <begin position="312"/>
        <end position="433"/>
    </location>
</feature>
<gene>
    <name evidence="2" type="ORF">AMAG_07904</name>
</gene>
<feature type="compositionally biased region" description="Low complexity" evidence="1">
    <location>
        <begin position="329"/>
        <end position="351"/>
    </location>
</feature>
<feature type="compositionally biased region" description="Acidic residues" evidence="1">
    <location>
        <begin position="485"/>
        <end position="502"/>
    </location>
</feature>
<reference evidence="2 3" key="1">
    <citation type="submission" date="2009-11" db="EMBL/GenBank/DDBJ databases">
        <title>Annotation of Allomyces macrogynus ATCC 38327.</title>
        <authorList>
            <consortium name="The Broad Institute Genome Sequencing Platform"/>
            <person name="Russ C."/>
            <person name="Cuomo C."/>
            <person name="Burger G."/>
            <person name="Gray M.W."/>
            <person name="Holland P.W.H."/>
            <person name="King N."/>
            <person name="Lang F.B.F."/>
            <person name="Roger A.J."/>
            <person name="Ruiz-Trillo I."/>
            <person name="Young S.K."/>
            <person name="Zeng Q."/>
            <person name="Gargeya S."/>
            <person name="Fitzgerald M."/>
            <person name="Haas B."/>
            <person name="Abouelleil A."/>
            <person name="Alvarado L."/>
            <person name="Arachchi H.M."/>
            <person name="Berlin A."/>
            <person name="Chapman S.B."/>
            <person name="Gearin G."/>
            <person name="Goldberg J."/>
            <person name="Griggs A."/>
            <person name="Gujja S."/>
            <person name="Hansen M."/>
            <person name="Heiman D."/>
            <person name="Howarth C."/>
            <person name="Larimer J."/>
            <person name="Lui A."/>
            <person name="MacDonald P.J.P."/>
            <person name="McCowen C."/>
            <person name="Montmayeur A."/>
            <person name="Murphy C."/>
            <person name="Neiman D."/>
            <person name="Pearson M."/>
            <person name="Priest M."/>
            <person name="Roberts A."/>
            <person name="Saif S."/>
            <person name="Shea T."/>
            <person name="Sisk P."/>
            <person name="Stolte C."/>
            <person name="Sykes S."/>
            <person name="Wortman J."/>
            <person name="Nusbaum C."/>
            <person name="Birren B."/>
        </authorList>
    </citation>
    <scope>NUCLEOTIDE SEQUENCE [LARGE SCALE GENOMIC DNA]</scope>
    <source>
        <strain evidence="2 3">ATCC 38327</strain>
    </source>
</reference>